<evidence type="ECO:0000256" key="3">
    <source>
        <dbReference type="ARBA" id="ARBA00022989"/>
    </source>
</evidence>
<dbReference type="GO" id="GO:0016874">
    <property type="term" value="F:ligase activity"/>
    <property type="evidence" value="ECO:0007669"/>
    <property type="project" value="UniProtKB-KW"/>
</dbReference>
<evidence type="ECO:0000259" key="6">
    <source>
        <dbReference type="Pfam" id="PF04932"/>
    </source>
</evidence>
<feature type="transmembrane region" description="Helical" evidence="5">
    <location>
        <begin position="168"/>
        <end position="187"/>
    </location>
</feature>
<feature type="transmembrane region" description="Helical" evidence="5">
    <location>
        <begin position="12"/>
        <end position="30"/>
    </location>
</feature>
<organism evidence="7 8">
    <name type="scientific">Phenylobacterium terrae</name>
    <dbReference type="NCBI Taxonomy" id="2665495"/>
    <lineage>
        <taxon>Bacteria</taxon>
        <taxon>Pseudomonadati</taxon>
        <taxon>Pseudomonadota</taxon>
        <taxon>Alphaproteobacteria</taxon>
        <taxon>Caulobacterales</taxon>
        <taxon>Caulobacteraceae</taxon>
        <taxon>Phenylobacterium</taxon>
    </lineage>
</organism>
<dbReference type="RefSeq" id="WP_377281459.1">
    <property type="nucleotide sequence ID" value="NZ_JBHRSI010000004.1"/>
</dbReference>
<evidence type="ECO:0000256" key="5">
    <source>
        <dbReference type="SAM" id="Phobius"/>
    </source>
</evidence>
<dbReference type="PANTHER" id="PTHR37422">
    <property type="entry name" value="TEICHURONIC ACID BIOSYNTHESIS PROTEIN TUAE"/>
    <property type="match status" value="1"/>
</dbReference>
<dbReference type="PANTHER" id="PTHR37422:SF13">
    <property type="entry name" value="LIPOPOLYSACCHARIDE BIOSYNTHESIS PROTEIN PA4999-RELATED"/>
    <property type="match status" value="1"/>
</dbReference>
<name>A0ABW4N5J7_9CAUL</name>
<dbReference type="Proteomes" id="UP001597237">
    <property type="component" value="Unassembled WGS sequence"/>
</dbReference>
<keyword evidence="4 5" id="KW-0472">Membrane</keyword>
<keyword evidence="2 5" id="KW-0812">Transmembrane</keyword>
<keyword evidence="3 5" id="KW-1133">Transmembrane helix</keyword>
<feature type="transmembrane region" description="Helical" evidence="5">
    <location>
        <begin position="320"/>
        <end position="338"/>
    </location>
</feature>
<reference evidence="8" key="1">
    <citation type="journal article" date="2019" name="Int. J. Syst. Evol. Microbiol.">
        <title>The Global Catalogue of Microorganisms (GCM) 10K type strain sequencing project: providing services to taxonomists for standard genome sequencing and annotation.</title>
        <authorList>
            <consortium name="The Broad Institute Genomics Platform"/>
            <consortium name="The Broad Institute Genome Sequencing Center for Infectious Disease"/>
            <person name="Wu L."/>
            <person name="Ma J."/>
        </authorList>
    </citation>
    <scope>NUCLEOTIDE SEQUENCE [LARGE SCALE GENOMIC DNA]</scope>
    <source>
        <strain evidence="8">DFY28</strain>
    </source>
</reference>
<comment type="subcellular location">
    <subcellularLocation>
        <location evidence="1">Membrane</location>
        <topology evidence="1">Multi-pass membrane protein</topology>
    </subcellularLocation>
</comment>
<feature type="transmembrane region" description="Helical" evidence="5">
    <location>
        <begin position="36"/>
        <end position="53"/>
    </location>
</feature>
<comment type="caution">
    <text evidence="7">The sequence shown here is derived from an EMBL/GenBank/DDBJ whole genome shotgun (WGS) entry which is preliminary data.</text>
</comment>
<protein>
    <submittedName>
        <fullName evidence="7">O-antigen ligase family protein</fullName>
    </submittedName>
</protein>
<dbReference type="InterPro" id="IPR007016">
    <property type="entry name" value="O-antigen_ligase-rel_domated"/>
</dbReference>
<proteinExistence type="predicted"/>
<feature type="transmembrane region" description="Helical" evidence="5">
    <location>
        <begin position="350"/>
        <end position="370"/>
    </location>
</feature>
<sequence length="436" mass="45540">MSLQEGRTPPWLAAWCGWVLAGTFALTPLLAWLAPLGFAPLVALAGLLTLPALHIRRDDWSIAVAVLVLIAWAMLSVRWSPYRPPDLEGQTAVKLALQAPLYWAAVCAARKASPASRTLALRMLVWGMAGLGVILCLEALSGAKLYQLLKIAIGDPEAPRWDLAQRNVGNAGFILALLWAPAGLAALRVGGPSWLAGFLLAALALLTFTFGPDAPLLAAMGGIVAGLAAIRWPKVAPRVLAVSAGLFILLAPWLVLAARNSGLLEAAQGAVSQSWADRIGYWGNAAKWAAADPILGWGLDASRMFSPGIKLHPHDAALQIWMELGMVGALAAAIVWGMTFARLARPRPGLIAGAQAAAAAAYFVIGAVSFGVWQEWWLALAALTAAACAAVRRQPAAVAVAQRKQAAGETSASAWEAGVARLAGGRPGSTDRGGLE</sequence>
<dbReference type="InterPro" id="IPR051533">
    <property type="entry name" value="WaaL-like"/>
</dbReference>
<accession>A0ABW4N5J7</accession>
<dbReference type="EMBL" id="JBHUEY010000006">
    <property type="protein sequence ID" value="MFD1785397.1"/>
    <property type="molecule type" value="Genomic_DNA"/>
</dbReference>
<keyword evidence="7" id="KW-0436">Ligase</keyword>
<feature type="transmembrane region" description="Helical" evidence="5">
    <location>
        <begin position="239"/>
        <end position="258"/>
    </location>
</feature>
<feature type="transmembrane region" description="Helical" evidence="5">
    <location>
        <begin position="121"/>
        <end position="140"/>
    </location>
</feature>
<dbReference type="Pfam" id="PF04932">
    <property type="entry name" value="Wzy_C"/>
    <property type="match status" value="1"/>
</dbReference>
<evidence type="ECO:0000256" key="1">
    <source>
        <dbReference type="ARBA" id="ARBA00004141"/>
    </source>
</evidence>
<feature type="transmembrane region" description="Helical" evidence="5">
    <location>
        <begin position="216"/>
        <end position="232"/>
    </location>
</feature>
<evidence type="ECO:0000256" key="2">
    <source>
        <dbReference type="ARBA" id="ARBA00022692"/>
    </source>
</evidence>
<gene>
    <name evidence="7" type="ORF">ACFSC0_18500</name>
</gene>
<evidence type="ECO:0000313" key="7">
    <source>
        <dbReference type="EMBL" id="MFD1785397.1"/>
    </source>
</evidence>
<feature type="transmembrane region" description="Helical" evidence="5">
    <location>
        <begin position="60"/>
        <end position="79"/>
    </location>
</feature>
<feature type="domain" description="O-antigen ligase-related" evidence="6">
    <location>
        <begin position="200"/>
        <end position="331"/>
    </location>
</feature>
<evidence type="ECO:0000256" key="4">
    <source>
        <dbReference type="ARBA" id="ARBA00023136"/>
    </source>
</evidence>
<keyword evidence="8" id="KW-1185">Reference proteome</keyword>
<evidence type="ECO:0000313" key="8">
    <source>
        <dbReference type="Proteomes" id="UP001597237"/>
    </source>
</evidence>